<sequence length="156" mass="16375">MLCVLGWYGVSGERYAERQLPYLASATIPGAALIVAGAVLLARPDDEEEGRERAAGDEETRRQLRLLYELLVEEAGRTGAGGTQAGGDAGEQSSAPGRLVHLPNGRTYHRTGCLLVEGRGDALPITPAGAQERGLRPCPLCMTAEPGATERPAPGV</sequence>
<evidence type="ECO:0000256" key="2">
    <source>
        <dbReference type="SAM" id="Phobius"/>
    </source>
</evidence>
<gene>
    <name evidence="3" type="ORF">DN069_23395</name>
</gene>
<keyword evidence="4" id="KW-1185">Reference proteome</keyword>
<dbReference type="OrthoDB" id="3874005at2"/>
<evidence type="ECO:0000313" key="3">
    <source>
        <dbReference type="EMBL" id="RAG83251.1"/>
    </source>
</evidence>
<keyword evidence="2" id="KW-0472">Membrane</keyword>
<dbReference type="Proteomes" id="UP000248889">
    <property type="component" value="Unassembled WGS sequence"/>
</dbReference>
<comment type="caution">
    <text evidence="3">The sequence shown here is derived from an EMBL/GenBank/DDBJ whole genome shotgun (WGS) entry which is preliminary data.</text>
</comment>
<keyword evidence="2" id="KW-0812">Transmembrane</keyword>
<proteinExistence type="predicted"/>
<evidence type="ECO:0000313" key="4">
    <source>
        <dbReference type="Proteomes" id="UP000248889"/>
    </source>
</evidence>
<dbReference type="EMBL" id="QKYN01000091">
    <property type="protein sequence ID" value="RAG83251.1"/>
    <property type="molecule type" value="Genomic_DNA"/>
</dbReference>
<dbReference type="AlphaFoldDB" id="A0A2X0IIN2"/>
<feature type="region of interest" description="Disordered" evidence="1">
    <location>
        <begin position="78"/>
        <end position="102"/>
    </location>
</feature>
<protein>
    <submittedName>
        <fullName evidence="3">Uncharacterized protein</fullName>
    </submittedName>
</protein>
<keyword evidence="2" id="KW-1133">Transmembrane helix</keyword>
<evidence type="ECO:0000256" key="1">
    <source>
        <dbReference type="SAM" id="MobiDB-lite"/>
    </source>
</evidence>
<organism evidence="3 4">
    <name type="scientific">Streptacidiphilus pinicola</name>
    <dbReference type="NCBI Taxonomy" id="2219663"/>
    <lineage>
        <taxon>Bacteria</taxon>
        <taxon>Bacillati</taxon>
        <taxon>Actinomycetota</taxon>
        <taxon>Actinomycetes</taxon>
        <taxon>Kitasatosporales</taxon>
        <taxon>Streptomycetaceae</taxon>
        <taxon>Streptacidiphilus</taxon>
    </lineage>
</organism>
<name>A0A2X0IIN2_9ACTN</name>
<feature type="compositionally biased region" description="Gly residues" evidence="1">
    <location>
        <begin position="78"/>
        <end position="89"/>
    </location>
</feature>
<feature type="transmembrane region" description="Helical" evidence="2">
    <location>
        <begin position="20"/>
        <end position="42"/>
    </location>
</feature>
<reference evidence="3 4" key="1">
    <citation type="submission" date="2018-06" db="EMBL/GenBank/DDBJ databases">
        <title>Streptacidiphilus pinicola sp. nov., isolated from pine grove soil.</title>
        <authorList>
            <person name="Roh S.G."/>
            <person name="Park S."/>
            <person name="Kim M.-K."/>
            <person name="Yun B.-R."/>
            <person name="Park J."/>
            <person name="Kim M.J."/>
            <person name="Kim Y.S."/>
            <person name="Kim S.B."/>
        </authorList>
    </citation>
    <scope>NUCLEOTIDE SEQUENCE [LARGE SCALE GENOMIC DNA]</scope>
    <source>
        <strain evidence="3 4">MMS16-CNU450</strain>
    </source>
</reference>
<accession>A0A2X0IIN2</accession>